<comment type="caution">
    <text evidence="1">The sequence shown here is derived from an EMBL/GenBank/DDBJ whole genome shotgun (WGS) entry which is preliminary data.</text>
</comment>
<accession>A0A5J4WQG2</accession>
<protein>
    <submittedName>
        <fullName evidence="1">Uncharacterized protein</fullName>
    </submittedName>
</protein>
<sequence length="205" mass="23226">MIISLGGHELLQKFGHVSNTSISTFLQIISNIIIRSVIQRIIRSIFWGAIVDESTDVSNESQFITYVRFIENGEIIILFLDIRPLGSDGQTALNLHKTFIGIAQSYDLNIAFLARMCFDGAASILGIKTGLVTRIKSDFPEVGPTHCVAHRFNFASEYSINSEDVIELKYAENMCLTLWKFFPLLQRKPHYQQKPTLENKLNKQS</sequence>
<organism evidence="1 2">
    <name type="scientific">Streblomastix strix</name>
    <dbReference type="NCBI Taxonomy" id="222440"/>
    <lineage>
        <taxon>Eukaryota</taxon>
        <taxon>Metamonada</taxon>
        <taxon>Preaxostyla</taxon>
        <taxon>Oxymonadida</taxon>
        <taxon>Streblomastigidae</taxon>
        <taxon>Streblomastix</taxon>
    </lineage>
</organism>
<reference evidence="1 2" key="1">
    <citation type="submission" date="2019-03" db="EMBL/GenBank/DDBJ databases">
        <title>Single cell metagenomics reveals metabolic interactions within the superorganism composed of flagellate Streblomastix strix and complex community of Bacteroidetes bacteria on its surface.</title>
        <authorList>
            <person name="Treitli S.C."/>
            <person name="Kolisko M."/>
            <person name="Husnik F."/>
            <person name="Keeling P."/>
            <person name="Hampl V."/>
        </authorList>
    </citation>
    <scope>NUCLEOTIDE SEQUENCE [LARGE SCALE GENOMIC DNA]</scope>
    <source>
        <strain evidence="1">ST1C</strain>
    </source>
</reference>
<dbReference type="OrthoDB" id="1101576at2759"/>
<evidence type="ECO:0000313" key="1">
    <source>
        <dbReference type="EMBL" id="KAA6396349.1"/>
    </source>
</evidence>
<gene>
    <name evidence="1" type="ORF">EZS28_008122</name>
</gene>
<dbReference type="SUPFAM" id="SSF53098">
    <property type="entry name" value="Ribonuclease H-like"/>
    <property type="match status" value="1"/>
</dbReference>
<proteinExistence type="predicted"/>
<dbReference type="PANTHER" id="PTHR46880:SF5">
    <property type="entry name" value="DUF4371 DOMAIN-CONTAINING PROTEIN"/>
    <property type="match status" value="1"/>
</dbReference>
<dbReference type="PANTHER" id="PTHR46880">
    <property type="entry name" value="RAS-ASSOCIATING DOMAIN-CONTAINING PROTEIN"/>
    <property type="match status" value="1"/>
</dbReference>
<dbReference type="InterPro" id="IPR012337">
    <property type="entry name" value="RNaseH-like_sf"/>
</dbReference>
<dbReference type="EMBL" id="SNRW01001448">
    <property type="protein sequence ID" value="KAA6396349.1"/>
    <property type="molecule type" value="Genomic_DNA"/>
</dbReference>
<dbReference type="Proteomes" id="UP000324800">
    <property type="component" value="Unassembled WGS sequence"/>
</dbReference>
<dbReference type="AlphaFoldDB" id="A0A5J4WQG2"/>
<evidence type="ECO:0000313" key="2">
    <source>
        <dbReference type="Proteomes" id="UP000324800"/>
    </source>
</evidence>
<name>A0A5J4WQG2_9EUKA</name>